<dbReference type="GO" id="GO:0033214">
    <property type="term" value="P:siderophore-iron import into cell"/>
    <property type="evidence" value="ECO:0007669"/>
    <property type="project" value="TreeGrafter"/>
</dbReference>
<evidence type="ECO:0000313" key="9">
    <source>
        <dbReference type="EMBL" id="SMX41248.1"/>
    </source>
</evidence>
<dbReference type="RefSeq" id="WP_097804724.1">
    <property type="nucleotide sequence ID" value="NZ_FXYH01000007.1"/>
</dbReference>
<evidence type="ECO:0000256" key="6">
    <source>
        <dbReference type="ARBA" id="ARBA00022989"/>
    </source>
</evidence>
<name>A0A238KEK2_9RHOB</name>
<dbReference type="GO" id="GO:0005886">
    <property type="term" value="C:plasma membrane"/>
    <property type="evidence" value="ECO:0007669"/>
    <property type="project" value="UniProtKB-SubCell"/>
</dbReference>
<accession>A0A238KEK2</accession>
<evidence type="ECO:0000313" key="10">
    <source>
        <dbReference type="Proteomes" id="UP000220836"/>
    </source>
</evidence>
<dbReference type="PANTHER" id="PTHR30472:SF24">
    <property type="entry name" value="FERRIC ENTEROBACTIN TRANSPORT SYSTEM PERMEASE PROTEIN FEPG"/>
    <property type="match status" value="1"/>
</dbReference>
<organism evidence="9 10">
    <name type="scientific">Pelagimonas varians</name>
    <dbReference type="NCBI Taxonomy" id="696760"/>
    <lineage>
        <taxon>Bacteria</taxon>
        <taxon>Pseudomonadati</taxon>
        <taxon>Pseudomonadota</taxon>
        <taxon>Alphaproteobacteria</taxon>
        <taxon>Rhodobacterales</taxon>
        <taxon>Roseobacteraceae</taxon>
        <taxon>Pelagimonas</taxon>
    </lineage>
</organism>
<keyword evidence="6 8" id="KW-1133">Transmembrane helix</keyword>
<dbReference type="InterPro" id="IPR037294">
    <property type="entry name" value="ABC_BtuC-like"/>
</dbReference>
<feature type="transmembrane region" description="Helical" evidence="8">
    <location>
        <begin position="271"/>
        <end position="290"/>
    </location>
</feature>
<feature type="transmembrane region" description="Helical" evidence="8">
    <location>
        <begin position="60"/>
        <end position="81"/>
    </location>
</feature>
<feature type="transmembrane region" description="Helical" evidence="8">
    <location>
        <begin position="302"/>
        <end position="323"/>
    </location>
</feature>
<evidence type="ECO:0000256" key="7">
    <source>
        <dbReference type="ARBA" id="ARBA00023136"/>
    </source>
</evidence>
<dbReference type="InterPro" id="IPR000522">
    <property type="entry name" value="ABC_transptr_permease_BtuC"/>
</dbReference>
<evidence type="ECO:0000256" key="4">
    <source>
        <dbReference type="ARBA" id="ARBA00022475"/>
    </source>
</evidence>
<feature type="transmembrane region" description="Helical" evidence="8">
    <location>
        <begin position="187"/>
        <end position="210"/>
    </location>
</feature>
<evidence type="ECO:0000256" key="3">
    <source>
        <dbReference type="ARBA" id="ARBA00022448"/>
    </source>
</evidence>
<evidence type="ECO:0000256" key="5">
    <source>
        <dbReference type="ARBA" id="ARBA00022692"/>
    </source>
</evidence>
<feature type="transmembrane region" description="Helical" evidence="8">
    <location>
        <begin position="231"/>
        <end position="259"/>
    </location>
</feature>
<keyword evidence="5 8" id="KW-0812">Transmembrane</keyword>
<evidence type="ECO:0000256" key="2">
    <source>
        <dbReference type="ARBA" id="ARBA00007935"/>
    </source>
</evidence>
<dbReference type="FunFam" id="1.10.3470.10:FF:000001">
    <property type="entry name" value="Vitamin B12 ABC transporter permease BtuC"/>
    <property type="match status" value="1"/>
</dbReference>
<dbReference type="SUPFAM" id="SSF81345">
    <property type="entry name" value="ABC transporter involved in vitamin B12 uptake, BtuC"/>
    <property type="match status" value="1"/>
</dbReference>
<dbReference type="CDD" id="cd06550">
    <property type="entry name" value="TM_ABC_iron-siderophores_like"/>
    <property type="match status" value="1"/>
</dbReference>
<keyword evidence="4" id="KW-1003">Cell membrane</keyword>
<protein>
    <submittedName>
        <fullName evidence="9">Putative siderophore transport system permease protein YfhA</fullName>
    </submittedName>
</protein>
<feature type="transmembrane region" description="Helical" evidence="8">
    <location>
        <begin position="90"/>
        <end position="108"/>
    </location>
</feature>
<comment type="subcellular location">
    <subcellularLocation>
        <location evidence="1">Cell membrane</location>
        <topology evidence="1">Multi-pass membrane protein</topology>
    </subcellularLocation>
</comment>
<gene>
    <name evidence="9" type="primary">yfhA</name>
    <name evidence="9" type="ORF">PEV8663_02217</name>
</gene>
<dbReference type="GO" id="GO:0022857">
    <property type="term" value="F:transmembrane transporter activity"/>
    <property type="evidence" value="ECO:0007669"/>
    <property type="project" value="InterPro"/>
</dbReference>
<dbReference type="AlphaFoldDB" id="A0A238KEK2"/>
<keyword evidence="7 8" id="KW-0472">Membrane</keyword>
<dbReference type="Gene3D" id="1.10.3470.10">
    <property type="entry name" value="ABC transporter involved in vitamin B12 uptake, BtuC"/>
    <property type="match status" value="1"/>
</dbReference>
<keyword evidence="10" id="KW-1185">Reference proteome</keyword>
<comment type="similarity">
    <text evidence="2">Belongs to the binding-protein-dependent transport system permease family. FecCD subfamily.</text>
</comment>
<dbReference type="Pfam" id="PF01032">
    <property type="entry name" value="FecCD"/>
    <property type="match status" value="1"/>
</dbReference>
<evidence type="ECO:0000256" key="8">
    <source>
        <dbReference type="SAM" id="Phobius"/>
    </source>
</evidence>
<keyword evidence="3" id="KW-0813">Transport</keyword>
<reference evidence="9 10" key="1">
    <citation type="submission" date="2017-05" db="EMBL/GenBank/DDBJ databases">
        <authorList>
            <person name="Song R."/>
            <person name="Chenine A.L."/>
            <person name="Ruprecht R.M."/>
        </authorList>
    </citation>
    <scope>NUCLEOTIDE SEQUENCE [LARGE SCALE GENOMIC DNA]</scope>
    <source>
        <strain evidence="9 10">CECT 8663</strain>
    </source>
</reference>
<sequence length="331" mass="34393">MTLRPPLTLLALLAATVISLLYGLSAGAIDIPLKTIINTLFDLEGDKQSYIINRSRLPRMILALITGASLALSGVIIQALLRNPLASPKIIGVNSGAALAVLLCAMIAPDLAMSWLPVIATTGGLLAAGIILFLAELRPVAPARLALVGIAVGMTADAGVDFIMVTADTYEISAPLVWLTGSLWARGWQHVMMVSPVLVFLCSLAFALFFKLDLLKLGAEQAQSLGQPVKHLRLALLIIAAGLAAVSVSAVGVIGFVGLMSPHIAHRLVGGHHAVLIPAAMLVGACLVTLADGVGRAFLPPIEISAGILTALFGAPFFVFLLLSSREGDAQ</sequence>
<dbReference type="OrthoDB" id="9811975at2"/>
<dbReference type="PANTHER" id="PTHR30472">
    <property type="entry name" value="FERRIC ENTEROBACTIN TRANSPORT SYSTEM PERMEASE PROTEIN"/>
    <property type="match status" value="1"/>
</dbReference>
<dbReference type="Proteomes" id="UP000220836">
    <property type="component" value="Unassembled WGS sequence"/>
</dbReference>
<evidence type="ECO:0000256" key="1">
    <source>
        <dbReference type="ARBA" id="ARBA00004651"/>
    </source>
</evidence>
<dbReference type="EMBL" id="FXYH01000007">
    <property type="protein sequence ID" value="SMX41248.1"/>
    <property type="molecule type" value="Genomic_DNA"/>
</dbReference>
<feature type="transmembrane region" description="Helical" evidence="8">
    <location>
        <begin position="114"/>
        <end position="134"/>
    </location>
</feature>
<proteinExistence type="inferred from homology"/>